<dbReference type="HOGENOM" id="CLU_2075495_0_0_1"/>
<sequence length="118" mass="13129">MPVFLVPVVSNNLTTWSLNLNAVLRAAMYFVYTLKHKFSLVPFTSCRIHFGLGGSSQYAPCEHATLDPLITTLDVPGSPHVLIRMTTKQPKIFVRVIQSLGVSIVEKLEYNPNTNLEA</sequence>
<keyword evidence="2" id="KW-1185">Reference proteome</keyword>
<reference evidence="1 2" key="1">
    <citation type="journal article" date="2011" name="Science">
        <title>The ecoresponsive genome of Daphnia pulex.</title>
        <authorList>
            <person name="Colbourne J.K."/>
            <person name="Pfrender M.E."/>
            <person name="Gilbert D."/>
            <person name="Thomas W.K."/>
            <person name="Tucker A."/>
            <person name="Oakley T.H."/>
            <person name="Tokishita S."/>
            <person name="Aerts A."/>
            <person name="Arnold G.J."/>
            <person name="Basu M.K."/>
            <person name="Bauer D.J."/>
            <person name="Caceres C.E."/>
            <person name="Carmel L."/>
            <person name="Casola C."/>
            <person name="Choi J.H."/>
            <person name="Detter J.C."/>
            <person name="Dong Q."/>
            <person name="Dusheyko S."/>
            <person name="Eads B.D."/>
            <person name="Frohlich T."/>
            <person name="Geiler-Samerotte K.A."/>
            <person name="Gerlach D."/>
            <person name="Hatcher P."/>
            <person name="Jogdeo S."/>
            <person name="Krijgsveld J."/>
            <person name="Kriventseva E.V."/>
            <person name="Kultz D."/>
            <person name="Laforsch C."/>
            <person name="Lindquist E."/>
            <person name="Lopez J."/>
            <person name="Manak J.R."/>
            <person name="Muller J."/>
            <person name="Pangilinan J."/>
            <person name="Patwardhan R.P."/>
            <person name="Pitluck S."/>
            <person name="Pritham E.J."/>
            <person name="Rechtsteiner A."/>
            <person name="Rho M."/>
            <person name="Rogozin I.B."/>
            <person name="Sakarya O."/>
            <person name="Salamov A."/>
            <person name="Schaack S."/>
            <person name="Shapiro H."/>
            <person name="Shiga Y."/>
            <person name="Skalitzky C."/>
            <person name="Smith Z."/>
            <person name="Souvorov A."/>
            <person name="Sung W."/>
            <person name="Tang Z."/>
            <person name="Tsuchiya D."/>
            <person name="Tu H."/>
            <person name="Vos H."/>
            <person name="Wang M."/>
            <person name="Wolf Y.I."/>
            <person name="Yamagata H."/>
            <person name="Yamada T."/>
            <person name="Ye Y."/>
            <person name="Shaw J.R."/>
            <person name="Andrews J."/>
            <person name="Crease T.J."/>
            <person name="Tang H."/>
            <person name="Lucas S.M."/>
            <person name="Robertson H.M."/>
            <person name="Bork P."/>
            <person name="Koonin E.V."/>
            <person name="Zdobnov E.M."/>
            <person name="Grigoriev I.V."/>
            <person name="Lynch M."/>
            <person name="Boore J.L."/>
        </authorList>
    </citation>
    <scope>NUCLEOTIDE SEQUENCE [LARGE SCALE GENOMIC DNA]</scope>
</reference>
<dbReference type="Proteomes" id="UP000000305">
    <property type="component" value="Unassembled WGS sequence"/>
</dbReference>
<gene>
    <name evidence="1" type="ORF">DAPPUDRAFT_233506</name>
</gene>
<dbReference type="AlphaFoldDB" id="E9FU81"/>
<protein>
    <submittedName>
        <fullName evidence="1">Uncharacterized protein</fullName>
    </submittedName>
</protein>
<name>E9FU81_DAPPU</name>
<evidence type="ECO:0000313" key="2">
    <source>
        <dbReference type="Proteomes" id="UP000000305"/>
    </source>
</evidence>
<organism evidence="1 2">
    <name type="scientific">Daphnia pulex</name>
    <name type="common">Water flea</name>
    <dbReference type="NCBI Taxonomy" id="6669"/>
    <lineage>
        <taxon>Eukaryota</taxon>
        <taxon>Metazoa</taxon>
        <taxon>Ecdysozoa</taxon>
        <taxon>Arthropoda</taxon>
        <taxon>Crustacea</taxon>
        <taxon>Branchiopoda</taxon>
        <taxon>Diplostraca</taxon>
        <taxon>Cladocera</taxon>
        <taxon>Anomopoda</taxon>
        <taxon>Daphniidae</taxon>
        <taxon>Daphnia</taxon>
    </lineage>
</organism>
<dbReference type="KEGG" id="dpx:DAPPUDRAFT_233506"/>
<dbReference type="InParanoid" id="E9FU81"/>
<evidence type="ECO:0000313" key="1">
    <source>
        <dbReference type="EMBL" id="EFX89517.1"/>
    </source>
</evidence>
<accession>E9FU81</accession>
<proteinExistence type="predicted"/>
<dbReference type="EMBL" id="GL732524">
    <property type="protein sequence ID" value="EFX89517.1"/>
    <property type="molecule type" value="Genomic_DNA"/>
</dbReference>